<dbReference type="Proteomes" id="UP001221757">
    <property type="component" value="Unassembled WGS sequence"/>
</dbReference>
<reference evidence="1" key="1">
    <citation type="submission" date="2023-03" db="EMBL/GenBank/DDBJ databases">
        <title>Massive genome expansion in bonnet fungi (Mycena s.s.) driven by repeated elements and novel gene families across ecological guilds.</title>
        <authorList>
            <consortium name="Lawrence Berkeley National Laboratory"/>
            <person name="Harder C.B."/>
            <person name="Miyauchi S."/>
            <person name="Viragh M."/>
            <person name="Kuo A."/>
            <person name="Thoen E."/>
            <person name="Andreopoulos B."/>
            <person name="Lu D."/>
            <person name="Skrede I."/>
            <person name="Drula E."/>
            <person name="Henrissat B."/>
            <person name="Morin E."/>
            <person name="Kohler A."/>
            <person name="Barry K."/>
            <person name="LaButti K."/>
            <person name="Morin E."/>
            <person name="Salamov A."/>
            <person name="Lipzen A."/>
            <person name="Mereny Z."/>
            <person name="Hegedus B."/>
            <person name="Baldrian P."/>
            <person name="Stursova M."/>
            <person name="Weitz H."/>
            <person name="Taylor A."/>
            <person name="Grigoriev I.V."/>
            <person name="Nagy L.G."/>
            <person name="Martin F."/>
            <person name="Kauserud H."/>
        </authorList>
    </citation>
    <scope>NUCLEOTIDE SEQUENCE</scope>
    <source>
        <strain evidence="1">CBHHK067</strain>
    </source>
</reference>
<evidence type="ECO:0000313" key="1">
    <source>
        <dbReference type="EMBL" id="KAJ7622851.1"/>
    </source>
</evidence>
<gene>
    <name evidence="1" type="ORF">B0H17DRAFT_1151571</name>
</gene>
<dbReference type="AlphaFoldDB" id="A0AAD7FIR9"/>
<evidence type="ECO:0000313" key="2">
    <source>
        <dbReference type="Proteomes" id="UP001221757"/>
    </source>
</evidence>
<proteinExistence type="predicted"/>
<sequence length="374" mass="40844">MNTRKICFHRRRMRMVYRPETGMSVMERALMDLRGERPVSLRPRISCLEAMWSSLEPESSIDIGMQFGTQQRASRSARIAGRDGGLCFSSTGVRGAGGYYGVNKSDFGALRQLPRRSENVFASGTQLVDGVSAWVLGEIESGGSVGGTAAPGRRIKDGLQWGAPTDADANKPPRIWIRVRDVRVCETRSRLGVNLEGARKKLMPRKRPATAAGSRRHRIAIKPPADAVNTYCRRSSPPPATMFTARPVIYAAVETPVIGSGRQRSAAVTNGGPPVLRWSPVKSTGEQSCLLPPTGLQRSSRESNQCRLNEITTNISCGPPIANAHQCTPAYSIGPPTSVGDHWLHWILPFSNVMDWFTNGLRPPGNPLNSISCR</sequence>
<name>A0AAD7FIR9_MYCRO</name>
<organism evidence="1 2">
    <name type="scientific">Mycena rosella</name>
    <name type="common">Pink bonnet</name>
    <name type="synonym">Agaricus rosellus</name>
    <dbReference type="NCBI Taxonomy" id="1033263"/>
    <lineage>
        <taxon>Eukaryota</taxon>
        <taxon>Fungi</taxon>
        <taxon>Dikarya</taxon>
        <taxon>Basidiomycota</taxon>
        <taxon>Agaricomycotina</taxon>
        <taxon>Agaricomycetes</taxon>
        <taxon>Agaricomycetidae</taxon>
        <taxon>Agaricales</taxon>
        <taxon>Marasmiineae</taxon>
        <taxon>Mycenaceae</taxon>
        <taxon>Mycena</taxon>
    </lineage>
</organism>
<keyword evidence="2" id="KW-1185">Reference proteome</keyword>
<dbReference type="EMBL" id="JARKIE010000644">
    <property type="protein sequence ID" value="KAJ7622851.1"/>
    <property type="molecule type" value="Genomic_DNA"/>
</dbReference>
<protein>
    <submittedName>
        <fullName evidence="1">Uncharacterized protein</fullName>
    </submittedName>
</protein>
<accession>A0AAD7FIR9</accession>
<comment type="caution">
    <text evidence="1">The sequence shown here is derived from an EMBL/GenBank/DDBJ whole genome shotgun (WGS) entry which is preliminary data.</text>
</comment>